<dbReference type="AlphaFoldDB" id="A0A934NQ94"/>
<dbReference type="InterPro" id="IPR016032">
    <property type="entry name" value="Sig_transdc_resp-reg_C-effctor"/>
</dbReference>
<dbReference type="SMART" id="SM00421">
    <property type="entry name" value="HTH_LUXR"/>
    <property type="match status" value="1"/>
</dbReference>
<accession>A0A934NQ94</accession>
<dbReference type="InterPro" id="IPR000073">
    <property type="entry name" value="AB_hydrolase_1"/>
</dbReference>
<dbReference type="CDD" id="cd06170">
    <property type="entry name" value="LuxR_C_like"/>
    <property type="match status" value="1"/>
</dbReference>
<dbReference type="PRINTS" id="PR00111">
    <property type="entry name" value="ABHYDROLASE"/>
</dbReference>
<proteinExistence type="predicted"/>
<sequence length="390" mass="41200">MARCSAPERSAVGPKPPGARSRSCHSGTTSGGSIGWTSPKISFVGTPGQRFFRTDVGGRAVAWSAVGTGPPLIFGGWWCSHLELDWQNGLFRDFIAKIATHRTVIRYDRPGMGLSEPSPDSAVTLLGEVATLAAIADAVSDEFASTAVDMLGASSGGTVVACYATQRPERVRSLALYGSYVRGAEIADAAARDAIVALVAEHWGVASKFLADVFLPDATADERRDFVEFQRAAATAETASAALNGVYRFDATHYLSHVTAPTLVLHRRQDRAVPFALGRKLAAAISGARFVALNGLDHYPWRGDSDAVASALLDFLGVDARPATPVRSELSGREREVVALIAQGMTDQEIADRLVLSAHTVHRHVANIRSKLGVTSRAAAAAAAIRAGLA</sequence>
<comment type="caution">
    <text evidence="3">The sequence shown here is derived from an EMBL/GenBank/DDBJ whole genome shotgun (WGS) entry which is preliminary data.</text>
</comment>
<dbReference type="PANTHER" id="PTHR43433:SF8">
    <property type="entry name" value="BIFUNCTIONAL LIPASE_ADENYLATE CYCLASE LIPJ"/>
    <property type="match status" value="1"/>
</dbReference>
<feature type="region of interest" description="Disordered" evidence="1">
    <location>
        <begin position="1"/>
        <end position="33"/>
    </location>
</feature>
<dbReference type="InterPro" id="IPR029058">
    <property type="entry name" value="AB_hydrolase_fold"/>
</dbReference>
<evidence type="ECO:0000313" key="4">
    <source>
        <dbReference type="Proteomes" id="UP000655868"/>
    </source>
</evidence>
<evidence type="ECO:0000259" key="2">
    <source>
        <dbReference type="PROSITE" id="PS50043"/>
    </source>
</evidence>
<dbReference type="GO" id="GO:0003677">
    <property type="term" value="F:DNA binding"/>
    <property type="evidence" value="ECO:0007669"/>
    <property type="project" value="InterPro"/>
</dbReference>
<dbReference type="EMBL" id="JAEMNV010000003">
    <property type="protein sequence ID" value="MBJ8339325.1"/>
    <property type="molecule type" value="Genomic_DNA"/>
</dbReference>
<dbReference type="Gene3D" id="3.40.50.1820">
    <property type="entry name" value="alpha/beta hydrolase"/>
    <property type="match status" value="1"/>
</dbReference>
<evidence type="ECO:0000256" key="1">
    <source>
        <dbReference type="SAM" id="MobiDB-lite"/>
    </source>
</evidence>
<dbReference type="Pfam" id="PF00196">
    <property type="entry name" value="GerE"/>
    <property type="match status" value="1"/>
</dbReference>
<dbReference type="PROSITE" id="PS50043">
    <property type="entry name" value="HTH_LUXR_2"/>
    <property type="match status" value="1"/>
</dbReference>
<evidence type="ECO:0000313" key="3">
    <source>
        <dbReference type="EMBL" id="MBJ8339325.1"/>
    </source>
</evidence>
<dbReference type="GO" id="GO:0006355">
    <property type="term" value="P:regulation of DNA-templated transcription"/>
    <property type="evidence" value="ECO:0007669"/>
    <property type="project" value="InterPro"/>
</dbReference>
<dbReference type="GO" id="GO:0016787">
    <property type="term" value="F:hydrolase activity"/>
    <property type="evidence" value="ECO:0007669"/>
    <property type="project" value="UniProtKB-KW"/>
</dbReference>
<reference evidence="3" key="1">
    <citation type="submission" date="2020-12" db="EMBL/GenBank/DDBJ databases">
        <title>Antrihabitans popcorni sp. nov. and Antrihabitans auranticaus sp. nov., isolated from a larva cave.</title>
        <authorList>
            <person name="Lee S.D."/>
            <person name="Kim I.S."/>
        </authorList>
    </citation>
    <scope>NUCLEOTIDE SEQUENCE</scope>
    <source>
        <strain evidence="3">YC3-6</strain>
    </source>
</reference>
<dbReference type="PANTHER" id="PTHR43433">
    <property type="entry name" value="HYDROLASE, ALPHA/BETA FOLD FAMILY PROTEIN"/>
    <property type="match status" value="1"/>
</dbReference>
<dbReference type="PRINTS" id="PR00038">
    <property type="entry name" value="HTHLUXR"/>
</dbReference>
<dbReference type="Proteomes" id="UP000655868">
    <property type="component" value="Unassembled WGS sequence"/>
</dbReference>
<dbReference type="SUPFAM" id="SSF46894">
    <property type="entry name" value="C-terminal effector domain of the bipartite response regulators"/>
    <property type="match status" value="1"/>
</dbReference>
<organism evidence="3 4">
    <name type="scientific">Antrihabitans stalagmiti</name>
    <dbReference type="NCBI Taxonomy" id="2799499"/>
    <lineage>
        <taxon>Bacteria</taxon>
        <taxon>Bacillati</taxon>
        <taxon>Actinomycetota</taxon>
        <taxon>Actinomycetes</taxon>
        <taxon>Mycobacteriales</taxon>
        <taxon>Nocardiaceae</taxon>
        <taxon>Antrihabitans</taxon>
    </lineage>
</organism>
<name>A0A934NQ94_9NOCA</name>
<dbReference type="InterPro" id="IPR050471">
    <property type="entry name" value="AB_hydrolase"/>
</dbReference>
<dbReference type="Gene3D" id="1.10.10.10">
    <property type="entry name" value="Winged helix-like DNA-binding domain superfamily/Winged helix DNA-binding domain"/>
    <property type="match status" value="1"/>
</dbReference>
<dbReference type="Pfam" id="PF00561">
    <property type="entry name" value="Abhydrolase_1"/>
    <property type="match status" value="1"/>
</dbReference>
<feature type="domain" description="HTH luxR-type" evidence="2">
    <location>
        <begin position="322"/>
        <end position="388"/>
    </location>
</feature>
<keyword evidence="3" id="KW-0378">Hydrolase</keyword>
<dbReference type="SUPFAM" id="SSF53474">
    <property type="entry name" value="alpha/beta-Hydrolases"/>
    <property type="match status" value="1"/>
</dbReference>
<keyword evidence="4" id="KW-1185">Reference proteome</keyword>
<dbReference type="InterPro" id="IPR036388">
    <property type="entry name" value="WH-like_DNA-bd_sf"/>
</dbReference>
<dbReference type="InterPro" id="IPR000792">
    <property type="entry name" value="Tscrpt_reg_LuxR_C"/>
</dbReference>
<gene>
    <name evidence="3" type="ORF">JGU71_10530</name>
</gene>
<protein>
    <submittedName>
        <fullName evidence="3">Alpha/beta fold hydrolase</fullName>
    </submittedName>
</protein>